<dbReference type="PROSITE" id="PS50089">
    <property type="entry name" value="ZF_RING_2"/>
    <property type="match status" value="1"/>
</dbReference>
<keyword evidence="2 4" id="KW-0863">Zinc-finger</keyword>
<dbReference type="EMBL" id="ML977159">
    <property type="protein sequence ID" value="KAF1986022.1"/>
    <property type="molecule type" value="Genomic_DNA"/>
</dbReference>
<organism evidence="6 7">
    <name type="scientific">Aulographum hederae CBS 113979</name>
    <dbReference type="NCBI Taxonomy" id="1176131"/>
    <lineage>
        <taxon>Eukaryota</taxon>
        <taxon>Fungi</taxon>
        <taxon>Dikarya</taxon>
        <taxon>Ascomycota</taxon>
        <taxon>Pezizomycotina</taxon>
        <taxon>Dothideomycetes</taxon>
        <taxon>Pleosporomycetidae</taxon>
        <taxon>Aulographales</taxon>
        <taxon>Aulographaceae</taxon>
    </lineage>
</organism>
<dbReference type="InterPro" id="IPR013083">
    <property type="entry name" value="Znf_RING/FYVE/PHD"/>
</dbReference>
<accession>A0A6G1GYY9</accession>
<evidence type="ECO:0000259" key="5">
    <source>
        <dbReference type="PROSITE" id="PS50089"/>
    </source>
</evidence>
<evidence type="ECO:0000313" key="6">
    <source>
        <dbReference type="EMBL" id="KAF1986022.1"/>
    </source>
</evidence>
<feature type="domain" description="RING-type" evidence="5">
    <location>
        <begin position="32"/>
        <end position="95"/>
    </location>
</feature>
<keyword evidence="7" id="KW-1185">Reference proteome</keyword>
<reference evidence="6" key="1">
    <citation type="journal article" date="2020" name="Stud. Mycol.">
        <title>101 Dothideomycetes genomes: a test case for predicting lifestyles and emergence of pathogens.</title>
        <authorList>
            <person name="Haridas S."/>
            <person name="Albert R."/>
            <person name="Binder M."/>
            <person name="Bloem J."/>
            <person name="Labutti K."/>
            <person name="Salamov A."/>
            <person name="Andreopoulos B."/>
            <person name="Baker S."/>
            <person name="Barry K."/>
            <person name="Bills G."/>
            <person name="Bluhm B."/>
            <person name="Cannon C."/>
            <person name="Castanera R."/>
            <person name="Culley D."/>
            <person name="Daum C."/>
            <person name="Ezra D."/>
            <person name="Gonzalez J."/>
            <person name="Henrissat B."/>
            <person name="Kuo A."/>
            <person name="Liang C."/>
            <person name="Lipzen A."/>
            <person name="Lutzoni F."/>
            <person name="Magnuson J."/>
            <person name="Mondo S."/>
            <person name="Nolan M."/>
            <person name="Ohm R."/>
            <person name="Pangilinan J."/>
            <person name="Park H.-J."/>
            <person name="Ramirez L."/>
            <person name="Alfaro M."/>
            <person name="Sun H."/>
            <person name="Tritt A."/>
            <person name="Yoshinaga Y."/>
            <person name="Zwiers L.-H."/>
            <person name="Turgeon B."/>
            <person name="Goodwin S."/>
            <person name="Spatafora J."/>
            <person name="Crous P."/>
            <person name="Grigoriev I."/>
        </authorList>
    </citation>
    <scope>NUCLEOTIDE SEQUENCE</scope>
    <source>
        <strain evidence="6">CBS 113979</strain>
    </source>
</reference>
<gene>
    <name evidence="6" type="ORF">K402DRAFT_404803</name>
</gene>
<name>A0A6G1GYY9_9PEZI</name>
<evidence type="ECO:0000313" key="7">
    <source>
        <dbReference type="Proteomes" id="UP000800041"/>
    </source>
</evidence>
<evidence type="ECO:0000256" key="2">
    <source>
        <dbReference type="ARBA" id="ARBA00022771"/>
    </source>
</evidence>
<dbReference type="SUPFAM" id="SSF57850">
    <property type="entry name" value="RING/U-box"/>
    <property type="match status" value="1"/>
</dbReference>
<proteinExistence type="predicted"/>
<sequence length="124" mass="14232">MPLLPSLSDLTDTTSVCTSIAPSETSTSHPNCPICWRPWNERPDAVLALFGSDGDGDPGKEPLLEIIRTSCGHNYHRECLRHVADADPRRVLCPMYYPRVIERDLRDWFLRQRRRVADCTYTIF</sequence>
<dbReference type="InterPro" id="IPR001841">
    <property type="entry name" value="Znf_RING"/>
</dbReference>
<dbReference type="Pfam" id="PF13445">
    <property type="entry name" value="zf-RING_UBOX"/>
    <property type="match status" value="1"/>
</dbReference>
<evidence type="ECO:0000256" key="4">
    <source>
        <dbReference type="PROSITE-ProRule" id="PRU00175"/>
    </source>
</evidence>
<keyword evidence="3" id="KW-0862">Zinc</keyword>
<evidence type="ECO:0000256" key="3">
    <source>
        <dbReference type="ARBA" id="ARBA00022833"/>
    </source>
</evidence>
<dbReference type="InterPro" id="IPR027370">
    <property type="entry name" value="Znf-RING_euk"/>
</dbReference>
<dbReference type="Proteomes" id="UP000800041">
    <property type="component" value="Unassembled WGS sequence"/>
</dbReference>
<evidence type="ECO:0000256" key="1">
    <source>
        <dbReference type="ARBA" id="ARBA00022723"/>
    </source>
</evidence>
<dbReference type="GO" id="GO:0008270">
    <property type="term" value="F:zinc ion binding"/>
    <property type="evidence" value="ECO:0007669"/>
    <property type="project" value="UniProtKB-KW"/>
</dbReference>
<dbReference type="AlphaFoldDB" id="A0A6G1GYY9"/>
<dbReference type="Gene3D" id="3.30.40.10">
    <property type="entry name" value="Zinc/RING finger domain, C3HC4 (zinc finger)"/>
    <property type="match status" value="1"/>
</dbReference>
<protein>
    <recommendedName>
        <fullName evidence="5">RING-type domain-containing protein</fullName>
    </recommendedName>
</protein>
<keyword evidence="1" id="KW-0479">Metal-binding</keyword>